<dbReference type="Gene3D" id="2.40.160.60">
    <property type="entry name" value="Outer membrane protein transport protein (OMPP1/FadL/TodX)"/>
    <property type="match status" value="1"/>
</dbReference>
<dbReference type="Proteomes" id="UP000326903">
    <property type="component" value="Unassembled WGS sequence"/>
</dbReference>
<evidence type="ECO:0000313" key="2">
    <source>
        <dbReference type="EMBL" id="KAA9039249.1"/>
    </source>
</evidence>
<keyword evidence="3" id="KW-1185">Reference proteome</keyword>
<dbReference type="AlphaFoldDB" id="A0A5J5IJT0"/>
<reference evidence="2 3" key="1">
    <citation type="submission" date="2019-09" db="EMBL/GenBank/DDBJ databases">
        <title>Draft genome sequence of Ginsengibacter sp. BR5-29.</title>
        <authorList>
            <person name="Im W.-T."/>
        </authorList>
    </citation>
    <scope>NUCLEOTIDE SEQUENCE [LARGE SCALE GENOMIC DNA]</scope>
    <source>
        <strain evidence="2 3">BR5-29</strain>
    </source>
</reference>
<feature type="chain" id="PRO_5023917091" evidence="1">
    <location>
        <begin position="22"/>
        <end position="368"/>
    </location>
</feature>
<sequence>MRITRLAKLICLLILPCCGFGQFRKYSNEFLNIGAGARGLGMGAAQSASVSDGTAGYWNPAGLTSVQDNPSINLMHASYFDNIGKYDYGSFAIPISDNKRTLGFSILRFAVDDIPNTLFLVEPDGSINYGNITTFSSADYAFLFSFAQKIKDDDDFKMSFGANAKIIYRKVGHFATAWGFGFDAGFKMQKNRWSLGVVAKDITTTFNAWSFNFTEKEKEVLYLTKNDIPVKSTELTAPRLTIGNSYNFRLGSSANLLAEADFDFTFDGQRNTIISGKTLSIDPHVGLEASIKDVFFIRAGVYNFQKALADGDTTNQKKVWIYQPSLGAGFKIKNVRIDYAFSNLANQSNPLYTHIFSLRFDLAKKEND</sequence>
<dbReference type="RefSeq" id="WP_150414658.1">
    <property type="nucleotide sequence ID" value="NZ_VYQF01000002.1"/>
</dbReference>
<accession>A0A5J5IJT0</accession>
<name>A0A5J5IJT0_9BACT</name>
<evidence type="ECO:0000313" key="3">
    <source>
        <dbReference type="Proteomes" id="UP000326903"/>
    </source>
</evidence>
<gene>
    <name evidence="2" type="ORF">FW778_10485</name>
</gene>
<keyword evidence="1" id="KW-0732">Signal</keyword>
<proteinExistence type="predicted"/>
<organism evidence="2 3">
    <name type="scientific">Ginsengibacter hankyongi</name>
    <dbReference type="NCBI Taxonomy" id="2607284"/>
    <lineage>
        <taxon>Bacteria</taxon>
        <taxon>Pseudomonadati</taxon>
        <taxon>Bacteroidota</taxon>
        <taxon>Chitinophagia</taxon>
        <taxon>Chitinophagales</taxon>
        <taxon>Chitinophagaceae</taxon>
        <taxon>Ginsengibacter</taxon>
    </lineage>
</organism>
<feature type="signal peptide" evidence="1">
    <location>
        <begin position="1"/>
        <end position="21"/>
    </location>
</feature>
<protein>
    <submittedName>
        <fullName evidence="2">PorV/PorQ family protein</fullName>
    </submittedName>
</protein>
<evidence type="ECO:0000256" key="1">
    <source>
        <dbReference type="SAM" id="SignalP"/>
    </source>
</evidence>
<dbReference type="NCBIfam" id="NF033709">
    <property type="entry name" value="PorV_fam"/>
    <property type="match status" value="1"/>
</dbReference>
<dbReference type="EMBL" id="VYQF01000002">
    <property type="protein sequence ID" value="KAA9039249.1"/>
    <property type="molecule type" value="Genomic_DNA"/>
</dbReference>
<comment type="caution">
    <text evidence="2">The sequence shown here is derived from an EMBL/GenBank/DDBJ whole genome shotgun (WGS) entry which is preliminary data.</text>
</comment>